<dbReference type="EMBL" id="JPKZ01002083">
    <property type="protein sequence ID" value="KHN78593.1"/>
    <property type="molecule type" value="Genomic_DNA"/>
</dbReference>
<dbReference type="Proteomes" id="UP000031036">
    <property type="component" value="Unassembled WGS sequence"/>
</dbReference>
<gene>
    <name evidence="1" type="ORF">Tcan_16719</name>
</gene>
<reference evidence="1 2" key="1">
    <citation type="submission" date="2014-11" db="EMBL/GenBank/DDBJ databases">
        <title>Genetic blueprint of the zoonotic pathogen Toxocara canis.</title>
        <authorList>
            <person name="Zhu X.-Q."/>
            <person name="Korhonen P.K."/>
            <person name="Cai H."/>
            <person name="Young N.D."/>
            <person name="Nejsum P."/>
            <person name="von Samson-Himmelstjerna G."/>
            <person name="Boag P.R."/>
            <person name="Tan P."/>
            <person name="Li Q."/>
            <person name="Min J."/>
            <person name="Yang Y."/>
            <person name="Wang X."/>
            <person name="Fang X."/>
            <person name="Hall R.S."/>
            <person name="Hofmann A."/>
            <person name="Sternberg P.W."/>
            <person name="Jex A.R."/>
            <person name="Gasser R.B."/>
        </authorList>
    </citation>
    <scope>NUCLEOTIDE SEQUENCE [LARGE SCALE GENOMIC DNA]</scope>
    <source>
        <strain evidence="1">PN_DK_2014</strain>
    </source>
</reference>
<organism evidence="1 2">
    <name type="scientific">Toxocara canis</name>
    <name type="common">Canine roundworm</name>
    <dbReference type="NCBI Taxonomy" id="6265"/>
    <lineage>
        <taxon>Eukaryota</taxon>
        <taxon>Metazoa</taxon>
        <taxon>Ecdysozoa</taxon>
        <taxon>Nematoda</taxon>
        <taxon>Chromadorea</taxon>
        <taxon>Rhabditida</taxon>
        <taxon>Spirurina</taxon>
        <taxon>Ascaridomorpha</taxon>
        <taxon>Ascaridoidea</taxon>
        <taxon>Toxocaridae</taxon>
        <taxon>Toxocara</taxon>
    </lineage>
</organism>
<sequence length="105" mass="11731">MTSFPSCAIAPPFDRPMFRINFTFVVTQNKRTTAPFYLIQHCAAATGQYCKTSEHVASLFNEGSKKLCLAFLTTGKSILRPIFPASTHCRCMLPLTTDLPHFNGR</sequence>
<proteinExistence type="predicted"/>
<evidence type="ECO:0000313" key="2">
    <source>
        <dbReference type="Proteomes" id="UP000031036"/>
    </source>
</evidence>
<keyword evidence="2" id="KW-1185">Reference proteome</keyword>
<evidence type="ECO:0000313" key="1">
    <source>
        <dbReference type="EMBL" id="KHN78593.1"/>
    </source>
</evidence>
<name>A0A0B2VAR1_TOXCA</name>
<comment type="caution">
    <text evidence="1">The sequence shown here is derived from an EMBL/GenBank/DDBJ whole genome shotgun (WGS) entry which is preliminary data.</text>
</comment>
<protein>
    <submittedName>
        <fullName evidence="1">Uncharacterized protein</fullName>
    </submittedName>
</protein>
<dbReference type="AlphaFoldDB" id="A0A0B2VAR1"/>
<accession>A0A0B2VAR1</accession>